<protein>
    <submittedName>
        <fullName evidence="2">Uncharacterized protein</fullName>
    </submittedName>
</protein>
<dbReference type="RefSeq" id="WP_193910448.1">
    <property type="nucleotide sequence ID" value="NZ_JADEXG010000057.1"/>
</dbReference>
<sequence length="46" mass="5198">MSDAEKKDKSFAENVEDTIQDKVDNIEEEAGKKAENSPKLTDQDKK</sequence>
<dbReference type="AlphaFoldDB" id="A0A8J7DMW4"/>
<proteinExistence type="predicted"/>
<accession>A0A8J7DMW4</accession>
<evidence type="ECO:0000313" key="3">
    <source>
        <dbReference type="Proteomes" id="UP000636505"/>
    </source>
</evidence>
<comment type="caution">
    <text evidence="2">The sequence shown here is derived from an EMBL/GenBank/DDBJ whole genome shotgun (WGS) entry which is preliminary data.</text>
</comment>
<reference evidence="2" key="1">
    <citation type="submission" date="2020-10" db="EMBL/GenBank/DDBJ databases">
        <authorList>
            <person name="Castelo-Branco R."/>
            <person name="Eusebio N."/>
            <person name="Adriana R."/>
            <person name="Vieira A."/>
            <person name="Brugerolle De Fraissinette N."/>
            <person name="Rezende De Castro R."/>
            <person name="Schneider M.P."/>
            <person name="Vasconcelos V."/>
            <person name="Leao P.N."/>
        </authorList>
    </citation>
    <scope>NUCLEOTIDE SEQUENCE</scope>
    <source>
        <strain evidence="2">LEGE 07310</strain>
    </source>
</reference>
<feature type="region of interest" description="Disordered" evidence="1">
    <location>
        <begin position="1"/>
        <end position="46"/>
    </location>
</feature>
<dbReference type="Proteomes" id="UP000636505">
    <property type="component" value="Unassembled WGS sequence"/>
</dbReference>
<dbReference type="EMBL" id="JADEXG010000057">
    <property type="protein sequence ID" value="MBE9079461.1"/>
    <property type="molecule type" value="Genomic_DNA"/>
</dbReference>
<keyword evidence="3" id="KW-1185">Reference proteome</keyword>
<gene>
    <name evidence="2" type="ORF">IQ241_19530</name>
</gene>
<feature type="compositionally biased region" description="Basic and acidic residues" evidence="1">
    <location>
        <begin position="1"/>
        <end position="11"/>
    </location>
</feature>
<organism evidence="2 3">
    <name type="scientific">Vasconcelosia minhoensis LEGE 07310</name>
    <dbReference type="NCBI Taxonomy" id="915328"/>
    <lineage>
        <taxon>Bacteria</taxon>
        <taxon>Bacillati</taxon>
        <taxon>Cyanobacteriota</taxon>
        <taxon>Cyanophyceae</taxon>
        <taxon>Nodosilineales</taxon>
        <taxon>Cymatolegaceae</taxon>
        <taxon>Vasconcelosia</taxon>
        <taxon>Vasconcelosia minhoensis</taxon>
    </lineage>
</organism>
<name>A0A8J7DMW4_9CYAN</name>
<feature type="compositionally biased region" description="Basic and acidic residues" evidence="1">
    <location>
        <begin position="19"/>
        <end position="46"/>
    </location>
</feature>
<evidence type="ECO:0000256" key="1">
    <source>
        <dbReference type="SAM" id="MobiDB-lite"/>
    </source>
</evidence>
<evidence type="ECO:0000313" key="2">
    <source>
        <dbReference type="EMBL" id="MBE9079461.1"/>
    </source>
</evidence>